<dbReference type="AlphaFoldDB" id="A0A0A6PB13"/>
<accession>A0A0A6PB13</accession>
<reference evidence="1 2" key="1">
    <citation type="journal article" date="2016" name="Front. Microbiol.">
        <title>Single-Cell (Meta-)Genomics of a Dimorphic Candidatus Thiomargarita nelsonii Reveals Genomic Plasticity.</title>
        <authorList>
            <person name="Flood B.E."/>
            <person name="Fliss P."/>
            <person name="Jones D.S."/>
            <person name="Dick G.J."/>
            <person name="Jain S."/>
            <person name="Kaster A.K."/>
            <person name="Winkel M."/>
            <person name="Mussmann M."/>
            <person name="Bailey J."/>
        </authorList>
    </citation>
    <scope>NUCLEOTIDE SEQUENCE [LARGE SCALE GENOMIC DNA]</scope>
    <source>
        <strain evidence="1">Hydrate Ridge</strain>
    </source>
</reference>
<proteinExistence type="predicted"/>
<comment type="caution">
    <text evidence="1">The sequence shown here is derived from an EMBL/GenBank/DDBJ whole genome shotgun (WGS) entry which is preliminary data.</text>
</comment>
<evidence type="ECO:0000313" key="1">
    <source>
        <dbReference type="EMBL" id="KHD07893.1"/>
    </source>
</evidence>
<evidence type="ECO:0000313" key="2">
    <source>
        <dbReference type="Proteomes" id="UP000030428"/>
    </source>
</evidence>
<sequence>MFIIAKRDLKQKILFLKEIGFLDCRPFKITVQNKFWTPELGVQDLSWAVFVIFATNPIVSATNTTIKRVDRIYLTD</sequence>
<organism evidence="1 2">
    <name type="scientific">Candidatus Thiomargarita nelsonii</name>
    <dbReference type="NCBI Taxonomy" id="1003181"/>
    <lineage>
        <taxon>Bacteria</taxon>
        <taxon>Pseudomonadati</taxon>
        <taxon>Pseudomonadota</taxon>
        <taxon>Gammaproteobacteria</taxon>
        <taxon>Thiotrichales</taxon>
        <taxon>Thiotrichaceae</taxon>
        <taxon>Thiomargarita</taxon>
    </lineage>
</organism>
<protein>
    <submittedName>
        <fullName evidence="1">Uncharacterized protein</fullName>
    </submittedName>
</protein>
<name>A0A0A6PB13_9GAMM</name>
<gene>
    <name evidence="1" type="ORF">PN36_25305</name>
</gene>
<keyword evidence="2" id="KW-1185">Reference proteome</keyword>
<dbReference type="Proteomes" id="UP000030428">
    <property type="component" value="Unassembled WGS sequence"/>
</dbReference>
<dbReference type="EMBL" id="JSZA02000137">
    <property type="protein sequence ID" value="KHD07893.1"/>
    <property type="molecule type" value="Genomic_DNA"/>
</dbReference>